<gene>
    <name evidence="1" type="primary">jg6399</name>
    <name evidence="1" type="ORF">PAEG_LOCUS16757</name>
</gene>
<accession>A0A8S4RT07</accession>
<dbReference type="InterPro" id="IPR011993">
    <property type="entry name" value="PH-like_dom_sf"/>
</dbReference>
<dbReference type="EMBL" id="CAKXAJ010025470">
    <property type="protein sequence ID" value="CAH2240146.1"/>
    <property type="molecule type" value="Genomic_DNA"/>
</dbReference>
<dbReference type="OrthoDB" id="74314at2759"/>
<dbReference type="Proteomes" id="UP000838756">
    <property type="component" value="Unassembled WGS sequence"/>
</dbReference>
<dbReference type="SUPFAM" id="SSF50729">
    <property type="entry name" value="PH domain-like"/>
    <property type="match status" value="1"/>
</dbReference>
<sequence length="114" mass="12623">MGPKEAFHPPFAGFLNVKAPGGQGSRVTNLTIHAVSRIIAFCKRPLIQQPSEIFLRYLAEVLTVSQAAPAPGPPKKCDERSFFDLRTSRRTYNFCASDANAAQEWTEKLQACLQ</sequence>
<organism evidence="1 2">
    <name type="scientific">Pararge aegeria aegeria</name>
    <dbReference type="NCBI Taxonomy" id="348720"/>
    <lineage>
        <taxon>Eukaryota</taxon>
        <taxon>Metazoa</taxon>
        <taxon>Ecdysozoa</taxon>
        <taxon>Arthropoda</taxon>
        <taxon>Hexapoda</taxon>
        <taxon>Insecta</taxon>
        <taxon>Pterygota</taxon>
        <taxon>Neoptera</taxon>
        <taxon>Endopterygota</taxon>
        <taxon>Lepidoptera</taxon>
        <taxon>Glossata</taxon>
        <taxon>Ditrysia</taxon>
        <taxon>Papilionoidea</taxon>
        <taxon>Nymphalidae</taxon>
        <taxon>Satyrinae</taxon>
        <taxon>Satyrini</taxon>
        <taxon>Parargina</taxon>
        <taxon>Pararge</taxon>
    </lineage>
</organism>
<name>A0A8S4RT07_9NEOP</name>
<comment type="caution">
    <text evidence="1">The sequence shown here is derived from an EMBL/GenBank/DDBJ whole genome shotgun (WGS) entry which is preliminary data.</text>
</comment>
<evidence type="ECO:0000313" key="1">
    <source>
        <dbReference type="EMBL" id="CAH2240146.1"/>
    </source>
</evidence>
<reference evidence="1" key="1">
    <citation type="submission" date="2022-03" db="EMBL/GenBank/DDBJ databases">
        <authorList>
            <person name="Lindestad O."/>
        </authorList>
    </citation>
    <scope>NUCLEOTIDE SEQUENCE</scope>
</reference>
<dbReference type="AlphaFoldDB" id="A0A8S4RT07"/>
<evidence type="ECO:0000313" key="2">
    <source>
        <dbReference type="Proteomes" id="UP000838756"/>
    </source>
</evidence>
<dbReference type="Gene3D" id="2.30.29.30">
    <property type="entry name" value="Pleckstrin-homology domain (PH domain)/Phosphotyrosine-binding domain (PTB)"/>
    <property type="match status" value="1"/>
</dbReference>
<protein>
    <submittedName>
        <fullName evidence="1">Jg6399 protein</fullName>
    </submittedName>
</protein>
<proteinExistence type="predicted"/>
<keyword evidence="2" id="KW-1185">Reference proteome</keyword>